<keyword evidence="2" id="KW-1185">Reference proteome</keyword>
<dbReference type="Proteomes" id="UP001597343">
    <property type="component" value="Unassembled WGS sequence"/>
</dbReference>
<reference evidence="2" key="1">
    <citation type="journal article" date="2019" name="Int. J. Syst. Evol. Microbiol.">
        <title>The Global Catalogue of Microorganisms (GCM) 10K type strain sequencing project: providing services to taxonomists for standard genome sequencing and annotation.</title>
        <authorList>
            <consortium name="The Broad Institute Genomics Platform"/>
            <consortium name="The Broad Institute Genome Sequencing Center for Infectious Disease"/>
            <person name="Wu L."/>
            <person name="Ma J."/>
        </authorList>
    </citation>
    <scope>NUCLEOTIDE SEQUENCE [LARGE SCALE GENOMIC DNA]</scope>
    <source>
        <strain evidence="2">CGMCC 1.13574</strain>
    </source>
</reference>
<evidence type="ECO:0008006" key="3">
    <source>
        <dbReference type="Google" id="ProtNLM"/>
    </source>
</evidence>
<sequence length="190" mass="21794">MTSNAYPQLNTYAALILQTHLPPLLTPPDWYGEFAAEFAYVKSRALSWQRTLLWKLSELTLFTDQISPRLATLEQELAALDDHLKQHRFDQVANKRREQKQAQLTEQKQVVLHICLDCMRSMQSFHEHLQHDRLLLMRGAQEGWDPFPDLVRACDLAIGELAALLLTLQTKKLYLEGEVLDDHTGSCASP</sequence>
<proteinExistence type="predicted"/>
<organism evidence="1 2">
    <name type="scientific">Tumebacillus lipolyticus</name>
    <dbReference type="NCBI Taxonomy" id="1280370"/>
    <lineage>
        <taxon>Bacteria</taxon>
        <taxon>Bacillati</taxon>
        <taxon>Bacillota</taxon>
        <taxon>Bacilli</taxon>
        <taxon>Bacillales</taxon>
        <taxon>Alicyclobacillaceae</taxon>
        <taxon>Tumebacillus</taxon>
    </lineage>
</organism>
<accession>A0ABW4ZY04</accession>
<evidence type="ECO:0000313" key="2">
    <source>
        <dbReference type="Proteomes" id="UP001597343"/>
    </source>
</evidence>
<name>A0ABW4ZY04_9BACL</name>
<protein>
    <recommendedName>
        <fullName evidence="3">DUF2935 domain-containing protein</fullName>
    </recommendedName>
</protein>
<dbReference type="EMBL" id="JBHUIO010000005">
    <property type="protein sequence ID" value="MFD2170613.1"/>
    <property type="molecule type" value="Genomic_DNA"/>
</dbReference>
<comment type="caution">
    <text evidence="1">The sequence shown here is derived from an EMBL/GenBank/DDBJ whole genome shotgun (WGS) entry which is preliminary data.</text>
</comment>
<evidence type="ECO:0000313" key="1">
    <source>
        <dbReference type="EMBL" id="MFD2170613.1"/>
    </source>
</evidence>
<dbReference type="RefSeq" id="WP_386046685.1">
    <property type="nucleotide sequence ID" value="NZ_JBHUIO010000005.1"/>
</dbReference>
<gene>
    <name evidence="1" type="ORF">ACFSOY_11430</name>
</gene>